<evidence type="ECO:0000256" key="8">
    <source>
        <dbReference type="HAMAP-Rule" id="MF_01416"/>
    </source>
</evidence>
<proteinExistence type="inferred from homology"/>
<evidence type="ECO:0000313" key="10">
    <source>
        <dbReference type="Proteomes" id="UP000754644"/>
    </source>
</evidence>
<dbReference type="AlphaFoldDB" id="A0A973A9Q7"/>
<dbReference type="PRINTS" id="PR00125">
    <property type="entry name" value="ATPASEDELTA"/>
</dbReference>
<dbReference type="EMBL" id="JABMOJ010000520">
    <property type="protein sequence ID" value="NQV66450.1"/>
    <property type="molecule type" value="Genomic_DNA"/>
</dbReference>
<dbReference type="InterPro" id="IPR026015">
    <property type="entry name" value="ATP_synth_OSCP/delta_N_sf"/>
</dbReference>
<protein>
    <recommendedName>
        <fullName evidence="8">ATP synthase subunit delta</fullName>
    </recommendedName>
    <alternativeName>
        <fullName evidence="8">ATP synthase F(1) sector subunit delta</fullName>
    </alternativeName>
    <alternativeName>
        <fullName evidence="8">F-type ATPase subunit delta</fullName>
        <shortName evidence="8">F-ATPase subunit delta</shortName>
    </alternativeName>
</protein>
<accession>A0A973A9Q7</accession>
<evidence type="ECO:0000256" key="3">
    <source>
        <dbReference type="ARBA" id="ARBA00022781"/>
    </source>
</evidence>
<evidence type="ECO:0000256" key="7">
    <source>
        <dbReference type="ARBA" id="ARBA00023310"/>
    </source>
</evidence>
<dbReference type="PROSITE" id="PS00389">
    <property type="entry name" value="ATPASE_DELTA"/>
    <property type="match status" value="1"/>
</dbReference>
<dbReference type="HAMAP" id="MF_01416">
    <property type="entry name" value="ATP_synth_delta_bact"/>
    <property type="match status" value="1"/>
</dbReference>
<comment type="subcellular location">
    <subcellularLocation>
        <location evidence="8">Cell membrane</location>
        <topology evidence="8">Peripheral membrane protein</topology>
    </subcellularLocation>
    <subcellularLocation>
        <location evidence="1">Membrane</location>
    </subcellularLocation>
</comment>
<dbReference type="InterPro" id="IPR000711">
    <property type="entry name" value="ATPase_OSCP/dsu"/>
</dbReference>
<keyword evidence="7 8" id="KW-0066">ATP synthesis</keyword>
<keyword evidence="2 8" id="KW-0813">Transport</keyword>
<dbReference type="NCBIfam" id="TIGR01145">
    <property type="entry name" value="ATP_synt_delta"/>
    <property type="match status" value="1"/>
</dbReference>
<dbReference type="GO" id="GO:0005886">
    <property type="term" value="C:plasma membrane"/>
    <property type="evidence" value="ECO:0007669"/>
    <property type="project" value="UniProtKB-SubCell"/>
</dbReference>
<dbReference type="GO" id="GO:0045259">
    <property type="term" value="C:proton-transporting ATP synthase complex"/>
    <property type="evidence" value="ECO:0007669"/>
    <property type="project" value="UniProtKB-KW"/>
</dbReference>
<dbReference type="PANTHER" id="PTHR11910">
    <property type="entry name" value="ATP SYNTHASE DELTA CHAIN"/>
    <property type="match status" value="1"/>
</dbReference>
<evidence type="ECO:0000313" key="9">
    <source>
        <dbReference type="EMBL" id="NQV66450.1"/>
    </source>
</evidence>
<dbReference type="Proteomes" id="UP000754644">
    <property type="component" value="Unassembled WGS sequence"/>
</dbReference>
<name>A0A973A9Q7_9GAMM</name>
<dbReference type="SUPFAM" id="SSF47928">
    <property type="entry name" value="N-terminal domain of the delta subunit of the F1F0-ATP synthase"/>
    <property type="match status" value="1"/>
</dbReference>
<keyword evidence="4 8" id="KW-0406">Ion transport</keyword>
<keyword evidence="3 8" id="KW-0375">Hydrogen ion transport</keyword>
<dbReference type="NCBIfam" id="NF004402">
    <property type="entry name" value="PRK05758.2-2"/>
    <property type="match status" value="1"/>
</dbReference>
<comment type="similarity">
    <text evidence="8">Belongs to the ATPase delta chain family.</text>
</comment>
<dbReference type="Gene3D" id="1.10.520.20">
    <property type="entry name" value="N-terminal domain of the delta subunit of the F1F0-ATP synthase"/>
    <property type="match status" value="1"/>
</dbReference>
<keyword evidence="5 8" id="KW-0472">Membrane</keyword>
<organism evidence="9 10">
    <name type="scientific">SAR86 cluster bacterium</name>
    <dbReference type="NCBI Taxonomy" id="2030880"/>
    <lineage>
        <taxon>Bacteria</taxon>
        <taxon>Pseudomonadati</taxon>
        <taxon>Pseudomonadota</taxon>
        <taxon>Gammaproteobacteria</taxon>
        <taxon>SAR86 cluster</taxon>
    </lineage>
</organism>
<sequence length="180" mass="19625">MAESENTTIARPYARAAFSQALDETTGLANWSRMLAVLSATVEMAPVRKALDNPRLTTEQEASLIIGLLGEELSDKGQNFITVLSTYGRIALLPTIAEIFELLKANHEKTMEVTLTSAFEVSAEDSEKLSEALKKRLQRDVHLSATVDKALLGGVIIRTEDTVIDNSVRGKLQKLAQVLG</sequence>
<comment type="caution">
    <text evidence="9">The sequence shown here is derived from an EMBL/GenBank/DDBJ whole genome shotgun (WGS) entry which is preliminary data.</text>
</comment>
<keyword evidence="8" id="KW-1003">Cell membrane</keyword>
<reference evidence="9" key="1">
    <citation type="submission" date="2020-05" db="EMBL/GenBank/DDBJ databases">
        <title>Sulfur intermediates as new biogeochemical hubs in an aquatic model microbial ecosystem.</title>
        <authorList>
            <person name="Vigneron A."/>
        </authorList>
    </citation>
    <scope>NUCLEOTIDE SEQUENCE</scope>
    <source>
        <strain evidence="9">Bin.250</strain>
    </source>
</reference>
<gene>
    <name evidence="8" type="primary">atpH</name>
    <name evidence="9" type="ORF">HQ497_13900</name>
</gene>
<dbReference type="InterPro" id="IPR020781">
    <property type="entry name" value="ATPase_OSCP/d_CS"/>
</dbReference>
<comment type="function">
    <text evidence="8">F(1)F(0) ATP synthase produces ATP from ADP in the presence of a proton or sodium gradient. F-type ATPases consist of two structural domains, F(1) containing the extramembraneous catalytic core and F(0) containing the membrane proton channel, linked together by a central stalk and a peripheral stalk. During catalysis, ATP synthesis in the catalytic domain of F(1) is coupled via a rotary mechanism of the central stalk subunits to proton translocation.</text>
</comment>
<evidence type="ECO:0000256" key="4">
    <source>
        <dbReference type="ARBA" id="ARBA00023065"/>
    </source>
</evidence>
<keyword evidence="6 8" id="KW-0139">CF(1)</keyword>
<evidence type="ECO:0000256" key="6">
    <source>
        <dbReference type="ARBA" id="ARBA00023196"/>
    </source>
</evidence>
<dbReference type="GO" id="GO:0046933">
    <property type="term" value="F:proton-transporting ATP synthase activity, rotational mechanism"/>
    <property type="evidence" value="ECO:0007669"/>
    <property type="project" value="UniProtKB-UniRule"/>
</dbReference>
<evidence type="ECO:0000256" key="1">
    <source>
        <dbReference type="ARBA" id="ARBA00004370"/>
    </source>
</evidence>
<evidence type="ECO:0000256" key="2">
    <source>
        <dbReference type="ARBA" id="ARBA00022448"/>
    </source>
</evidence>
<evidence type="ECO:0000256" key="5">
    <source>
        <dbReference type="ARBA" id="ARBA00023136"/>
    </source>
</evidence>
<dbReference type="Pfam" id="PF00213">
    <property type="entry name" value="OSCP"/>
    <property type="match status" value="1"/>
</dbReference>
<comment type="function">
    <text evidence="8">This protein is part of the stalk that links CF(0) to CF(1). It either transmits conformational changes from CF(0) to CF(1) or is implicated in proton conduction.</text>
</comment>